<feature type="region of interest" description="Disordered" evidence="11">
    <location>
        <begin position="142"/>
        <end position="161"/>
    </location>
</feature>
<feature type="transmembrane region" description="Helical" evidence="12">
    <location>
        <begin position="207"/>
        <end position="232"/>
    </location>
</feature>
<evidence type="ECO:0000256" key="11">
    <source>
        <dbReference type="SAM" id="MobiDB-lite"/>
    </source>
</evidence>
<keyword evidence="5 12" id="KW-0812">Transmembrane</keyword>
<gene>
    <name evidence="13" type="ORF">KUF71_017277</name>
</gene>
<protein>
    <submittedName>
        <fullName evidence="13">Proton channel OtopLc</fullName>
    </submittedName>
</protein>
<keyword evidence="3" id="KW-0813">Transport</keyword>
<evidence type="ECO:0000256" key="3">
    <source>
        <dbReference type="ARBA" id="ARBA00022448"/>
    </source>
</evidence>
<comment type="subcellular location">
    <subcellularLocation>
        <location evidence="1">Cell membrane</location>
        <topology evidence="1">Multi-pass membrane protein</topology>
    </subcellularLocation>
</comment>
<evidence type="ECO:0000256" key="7">
    <source>
        <dbReference type="ARBA" id="ARBA00022989"/>
    </source>
</evidence>
<evidence type="ECO:0000256" key="8">
    <source>
        <dbReference type="ARBA" id="ARBA00023065"/>
    </source>
</evidence>
<feature type="transmembrane region" description="Helical" evidence="12">
    <location>
        <begin position="666"/>
        <end position="687"/>
    </location>
</feature>
<evidence type="ECO:0000256" key="4">
    <source>
        <dbReference type="ARBA" id="ARBA00022475"/>
    </source>
</evidence>
<accession>A0AAE1HWU7</accession>
<feature type="transmembrane region" description="Helical" evidence="12">
    <location>
        <begin position="238"/>
        <end position="260"/>
    </location>
</feature>
<keyword evidence="7 12" id="KW-1133">Transmembrane helix</keyword>
<feature type="transmembrane region" description="Helical" evidence="12">
    <location>
        <begin position="413"/>
        <end position="435"/>
    </location>
</feature>
<reference evidence="13" key="2">
    <citation type="journal article" date="2023" name="BMC Genomics">
        <title>Pest status, molecular evolution, and epigenetic factors derived from the genome assembly of Frankliniella fusca, a thysanopteran phytovirus vector.</title>
        <authorList>
            <person name="Catto M.A."/>
            <person name="Labadie P.E."/>
            <person name="Jacobson A.L."/>
            <person name="Kennedy G.G."/>
            <person name="Srinivasan R."/>
            <person name="Hunt B.G."/>
        </authorList>
    </citation>
    <scope>NUCLEOTIDE SEQUENCE</scope>
    <source>
        <strain evidence="13">PL_HMW_Pooled</strain>
    </source>
</reference>
<keyword evidence="6" id="KW-0375">Hydrogen ion transport</keyword>
<dbReference type="Proteomes" id="UP001219518">
    <property type="component" value="Unassembled WGS sequence"/>
</dbReference>
<proteinExistence type="inferred from homology"/>
<keyword evidence="14" id="KW-1185">Reference proteome</keyword>
<keyword evidence="8" id="KW-0406">Ion transport</keyword>
<dbReference type="InterPro" id="IPR004878">
    <property type="entry name" value="Otopetrin"/>
</dbReference>
<dbReference type="GO" id="GO:0015252">
    <property type="term" value="F:proton channel activity"/>
    <property type="evidence" value="ECO:0007669"/>
    <property type="project" value="InterPro"/>
</dbReference>
<dbReference type="AlphaFoldDB" id="A0AAE1HWU7"/>
<keyword evidence="4" id="KW-1003">Cell membrane</keyword>
<feature type="transmembrane region" description="Helical" evidence="12">
    <location>
        <begin position="382"/>
        <end position="401"/>
    </location>
</feature>
<feature type="region of interest" description="Disordered" evidence="11">
    <location>
        <begin position="281"/>
        <end position="322"/>
    </location>
</feature>
<evidence type="ECO:0000313" key="13">
    <source>
        <dbReference type="EMBL" id="KAK3928994.1"/>
    </source>
</evidence>
<evidence type="ECO:0000256" key="9">
    <source>
        <dbReference type="ARBA" id="ARBA00023136"/>
    </source>
</evidence>
<evidence type="ECO:0000313" key="14">
    <source>
        <dbReference type="Proteomes" id="UP001219518"/>
    </source>
</evidence>
<feature type="transmembrane region" description="Helical" evidence="12">
    <location>
        <begin position="339"/>
        <end position="362"/>
    </location>
</feature>
<dbReference type="PANTHER" id="PTHR21522">
    <property type="entry name" value="PROTON CHANNEL OTOP"/>
    <property type="match status" value="1"/>
</dbReference>
<feature type="region of interest" description="Disordered" evidence="11">
    <location>
        <begin position="45"/>
        <end position="114"/>
    </location>
</feature>
<evidence type="ECO:0000256" key="1">
    <source>
        <dbReference type="ARBA" id="ARBA00004651"/>
    </source>
</evidence>
<dbReference type="Pfam" id="PF03189">
    <property type="entry name" value="Otopetrin"/>
    <property type="match status" value="1"/>
</dbReference>
<sequence length="850" mass="91734">MRDRPGHRAVRGLDRDRIESFRDLKDLKEHFPRRLRDPWRDTKFSLLAGASSEPPSPDPGPQASSQEPPLAPPPQDRDAGPAAAAAASASAPTSAPALRDALRDAAPQGGLLHRSGSGLQRAAVAAAAAASTPQDDLLQVLERSSGSTSSGTSDLSGLLLSPRSGLTRRSVSERVLIPEDDAHAGTPQPGPPPSTEREKRAMLRRNLTQILSCVYAVFIVTLGVVVYISSLVAGKSPILAEAFSLYLVGLGLLYLVFLYTDIRRYLNRLKARQAFLLSPPPPAVTAESKAPSSRPGPGPGPKPGAGTGAQPQTRARPPQPPGPVPHDYCFSDASHAASFYLKVGAAGFCFGHLVHSSLLLAYQAMFLIQDPDEFSKCASPATLVLDVLYPVYSFLQLFFIFKYSNVIINRCEELARFALMHCLASSLCFWVWTILRETMDSLAHYDHHDTPLEHLEQPEDVLLDYDADYPAAPLAPLAAPLGAALGTTHAPAASLGPIAMPLTTYHKRGALDLVKFMNASSLGSSECRASTQLSTVLDSLSPYLYPFTIEYSILVVGVLFVIWQNIGNCSNSLEQQQDEADGGGKAVSSAASTASSSAGSSASLCRPPPMSPQSGFVSNVVLHADCHSANKGLFAGLIVLVGAAISIILFLLAMADSEYMEVGLTVNSVTEVSLLALMTVAVAAAYCRLAKLDVVRRPSASVALLDHLLLFLCIPAFFLYAIFSIVPALEQRSYLSITTILLQVTQVLVQTPFIMDGMRRCSNCVKLRLQKPGRELVTFLIVCNVALWITDTFEIKSVDARDHRADYYGRVLWTMISHATVPLTMLYRFHSSGCLVHIWKSAYEADRPHH</sequence>
<feature type="compositionally biased region" description="Low complexity" evidence="11">
    <location>
        <begin position="144"/>
        <end position="161"/>
    </location>
</feature>
<evidence type="ECO:0000256" key="6">
    <source>
        <dbReference type="ARBA" id="ARBA00022781"/>
    </source>
</evidence>
<evidence type="ECO:0000256" key="5">
    <source>
        <dbReference type="ARBA" id="ARBA00022692"/>
    </source>
</evidence>
<dbReference type="GO" id="GO:0005886">
    <property type="term" value="C:plasma membrane"/>
    <property type="evidence" value="ECO:0007669"/>
    <property type="project" value="UniProtKB-SubCell"/>
</dbReference>
<organism evidence="13 14">
    <name type="scientific">Frankliniella fusca</name>
    <dbReference type="NCBI Taxonomy" id="407009"/>
    <lineage>
        <taxon>Eukaryota</taxon>
        <taxon>Metazoa</taxon>
        <taxon>Ecdysozoa</taxon>
        <taxon>Arthropoda</taxon>
        <taxon>Hexapoda</taxon>
        <taxon>Insecta</taxon>
        <taxon>Pterygota</taxon>
        <taxon>Neoptera</taxon>
        <taxon>Paraneoptera</taxon>
        <taxon>Thysanoptera</taxon>
        <taxon>Terebrantia</taxon>
        <taxon>Thripoidea</taxon>
        <taxon>Thripidae</taxon>
        <taxon>Frankliniella</taxon>
    </lineage>
</organism>
<keyword evidence="10" id="KW-0407">Ion channel</keyword>
<feature type="transmembrane region" description="Helical" evidence="12">
    <location>
        <begin position="708"/>
        <end position="728"/>
    </location>
</feature>
<feature type="transmembrane region" description="Helical" evidence="12">
    <location>
        <begin position="543"/>
        <end position="563"/>
    </location>
</feature>
<comment type="similarity">
    <text evidence="2">Belongs to the otopetrin family.</text>
</comment>
<dbReference type="PANTHER" id="PTHR21522:SF58">
    <property type="entry name" value="AGAP000074-PA"/>
    <property type="match status" value="1"/>
</dbReference>
<keyword evidence="9 12" id="KW-0472">Membrane</keyword>
<feature type="compositionally biased region" description="Low complexity" evidence="11">
    <location>
        <begin position="80"/>
        <end position="107"/>
    </location>
</feature>
<reference evidence="13" key="1">
    <citation type="submission" date="2021-07" db="EMBL/GenBank/DDBJ databases">
        <authorList>
            <person name="Catto M.A."/>
            <person name="Jacobson A."/>
            <person name="Kennedy G."/>
            <person name="Labadie P."/>
            <person name="Hunt B.G."/>
            <person name="Srinivasan R."/>
        </authorList>
    </citation>
    <scope>NUCLEOTIDE SEQUENCE</scope>
    <source>
        <strain evidence="13">PL_HMW_Pooled</strain>
        <tissue evidence="13">Head</tissue>
    </source>
</reference>
<feature type="transmembrane region" description="Helical" evidence="12">
    <location>
        <begin position="633"/>
        <end position="654"/>
    </location>
</feature>
<name>A0AAE1HWU7_9NEOP</name>
<dbReference type="EMBL" id="JAHWGI010001372">
    <property type="protein sequence ID" value="KAK3928994.1"/>
    <property type="molecule type" value="Genomic_DNA"/>
</dbReference>
<evidence type="ECO:0000256" key="10">
    <source>
        <dbReference type="ARBA" id="ARBA00023303"/>
    </source>
</evidence>
<feature type="region of interest" description="Disordered" evidence="11">
    <location>
        <begin position="177"/>
        <end position="199"/>
    </location>
</feature>
<evidence type="ECO:0000256" key="2">
    <source>
        <dbReference type="ARBA" id="ARBA00006513"/>
    </source>
</evidence>
<evidence type="ECO:0000256" key="12">
    <source>
        <dbReference type="SAM" id="Phobius"/>
    </source>
</evidence>
<comment type="caution">
    <text evidence="13">The sequence shown here is derived from an EMBL/GenBank/DDBJ whole genome shotgun (WGS) entry which is preliminary data.</text>
</comment>